<sequence length="46" mass="5415">MLLFDLIAKFVSFSLFFKQFVRFSSIIFFVRGRGGIGRRAGLRILW</sequence>
<proteinExistence type="predicted"/>
<organism evidence="1 2">
    <name type="scientific">Oenococcus oeni</name>
    <name type="common">Leuconostoc oenos</name>
    <dbReference type="NCBI Taxonomy" id="1247"/>
    <lineage>
        <taxon>Bacteria</taxon>
        <taxon>Bacillati</taxon>
        <taxon>Bacillota</taxon>
        <taxon>Bacilli</taxon>
        <taxon>Lactobacillales</taxon>
        <taxon>Lactobacillaceae</taxon>
        <taxon>Oenococcus</taxon>
    </lineage>
</organism>
<gene>
    <name evidence="1" type="ORF">OENI_1370</name>
</gene>
<reference evidence="1 2" key="1">
    <citation type="submission" date="2018-08" db="EMBL/GenBank/DDBJ databases">
        <authorList>
            <person name="Lorentzen P. G. S. M."/>
        </authorList>
    </citation>
    <scope>NUCLEOTIDE SEQUENCE [LARGE SCALE GENOMIC DNA]</scope>
    <source>
        <strain evidence="1 2">CRBO_1381</strain>
    </source>
</reference>
<name>A0AAQ2USG6_OENOE</name>
<dbReference type="EMBL" id="LR031358">
    <property type="protein sequence ID" value="VDB98634.1"/>
    <property type="molecule type" value="Genomic_DNA"/>
</dbReference>
<dbReference type="Proteomes" id="UP000294726">
    <property type="component" value="Chromosome"/>
</dbReference>
<protein>
    <submittedName>
        <fullName evidence="1">Uncharacterized protein</fullName>
    </submittedName>
</protein>
<accession>A0AAQ2USG6</accession>
<evidence type="ECO:0000313" key="1">
    <source>
        <dbReference type="EMBL" id="VDB98634.1"/>
    </source>
</evidence>
<evidence type="ECO:0000313" key="2">
    <source>
        <dbReference type="Proteomes" id="UP000294726"/>
    </source>
</evidence>
<dbReference type="AlphaFoldDB" id="A0AAQ2USG6"/>